<keyword evidence="3" id="KW-1185">Reference proteome</keyword>
<dbReference type="Proteomes" id="UP000539313">
    <property type="component" value="Unassembled WGS sequence"/>
</dbReference>
<gene>
    <name evidence="2" type="ORF">HNR21_000609</name>
</gene>
<evidence type="ECO:0000313" key="2">
    <source>
        <dbReference type="EMBL" id="MBA9001727.1"/>
    </source>
</evidence>
<keyword evidence="1" id="KW-0812">Transmembrane</keyword>
<evidence type="ECO:0000313" key="3">
    <source>
        <dbReference type="Proteomes" id="UP000539313"/>
    </source>
</evidence>
<keyword evidence="1" id="KW-1133">Transmembrane helix</keyword>
<accession>A0A7W3R6L3</accession>
<dbReference type="AlphaFoldDB" id="A0A7W3R6L3"/>
<comment type="caution">
    <text evidence="2">The sequence shown here is derived from an EMBL/GenBank/DDBJ whole genome shotgun (WGS) entry which is preliminary data.</text>
</comment>
<evidence type="ECO:0000256" key="1">
    <source>
        <dbReference type="SAM" id="Phobius"/>
    </source>
</evidence>
<proteinExistence type="predicted"/>
<reference evidence="2 3" key="1">
    <citation type="submission" date="2020-08" db="EMBL/GenBank/DDBJ databases">
        <title>Sequencing the genomes of 1000 actinobacteria strains.</title>
        <authorList>
            <person name="Klenk H.-P."/>
        </authorList>
    </citation>
    <scope>NUCLEOTIDE SEQUENCE [LARGE SCALE GENOMIC DNA]</scope>
    <source>
        <strain evidence="2 3">DSM 45823</strain>
    </source>
</reference>
<keyword evidence="1" id="KW-0472">Membrane</keyword>
<dbReference type="EMBL" id="JACJII010000001">
    <property type="protein sequence ID" value="MBA9001727.1"/>
    <property type="molecule type" value="Genomic_DNA"/>
</dbReference>
<protein>
    <submittedName>
        <fullName evidence="2">Uncharacterized protein</fullName>
    </submittedName>
</protein>
<organism evidence="2 3">
    <name type="scientific">Thermomonospora cellulosilytica</name>
    <dbReference type="NCBI Taxonomy" id="1411118"/>
    <lineage>
        <taxon>Bacteria</taxon>
        <taxon>Bacillati</taxon>
        <taxon>Actinomycetota</taxon>
        <taxon>Actinomycetes</taxon>
        <taxon>Streptosporangiales</taxon>
        <taxon>Thermomonosporaceae</taxon>
        <taxon>Thermomonospora</taxon>
    </lineage>
</organism>
<feature type="transmembrane region" description="Helical" evidence="1">
    <location>
        <begin position="12"/>
        <end position="37"/>
    </location>
</feature>
<name>A0A7W3R6L3_9ACTN</name>
<sequence length="75" mass="7666">MVGPGELGEIAVLLGLYGAVCVAFGAVFGVAAGPTIARAFFSLLRRFQTTPGVTRPFVIGMRGTIRGAGLAPSQE</sequence>